<dbReference type="InterPro" id="IPR057200">
    <property type="entry name" value="DUF7878"/>
</dbReference>
<evidence type="ECO:0000313" key="2">
    <source>
        <dbReference type="EMBL" id="TDW69689.1"/>
    </source>
</evidence>
<proteinExistence type="predicted"/>
<gene>
    <name evidence="2" type="ORF">EV653_3717</name>
</gene>
<feature type="domain" description="DUF7878" evidence="1">
    <location>
        <begin position="10"/>
        <end position="123"/>
    </location>
</feature>
<dbReference type="EMBL" id="SODP01000002">
    <property type="protein sequence ID" value="TDW69689.1"/>
    <property type="molecule type" value="Genomic_DNA"/>
</dbReference>
<dbReference type="Proteomes" id="UP000295146">
    <property type="component" value="Unassembled WGS sequence"/>
</dbReference>
<dbReference type="Pfam" id="PF25297">
    <property type="entry name" value="DUF7878"/>
    <property type="match status" value="1"/>
</dbReference>
<evidence type="ECO:0000259" key="1">
    <source>
        <dbReference type="Pfam" id="PF25297"/>
    </source>
</evidence>
<comment type="caution">
    <text evidence="2">The sequence shown here is derived from an EMBL/GenBank/DDBJ whole genome shotgun (WGS) entry which is preliminary data.</text>
</comment>
<evidence type="ECO:0000313" key="3">
    <source>
        <dbReference type="Proteomes" id="UP000295146"/>
    </source>
</evidence>
<protein>
    <recommendedName>
        <fullName evidence="1">DUF7878 domain-containing protein</fullName>
    </recommendedName>
</protein>
<reference evidence="2 3" key="1">
    <citation type="submission" date="2019-03" db="EMBL/GenBank/DDBJ databases">
        <title>Genomic Encyclopedia of Type Strains, Phase III (KMG-III): the genomes of soil and plant-associated and newly described type strains.</title>
        <authorList>
            <person name="Whitman W."/>
        </authorList>
    </citation>
    <scope>NUCLEOTIDE SEQUENCE [LARGE SCALE GENOMIC DNA]</scope>
    <source>
        <strain evidence="2 3">VKM Ac-2573</strain>
    </source>
</reference>
<accession>A0A4R8C1T0</accession>
<organism evidence="2 3">
    <name type="scientific">Kribbella pratensis</name>
    <dbReference type="NCBI Taxonomy" id="2512112"/>
    <lineage>
        <taxon>Bacteria</taxon>
        <taxon>Bacillati</taxon>
        <taxon>Actinomycetota</taxon>
        <taxon>Actinomycetes</taxon>
        <taxon>Propionibacteriales</taxon>
        <taxon>Kribbellaceae</taxon>
        <taxon>Kribbella</taxon>
    </lineage>
</organism>
<sequence length="139" mass="15415">MLLTYDALDLTGLQATTQADILVAVDADFRAVDGDRVVYEERSFPVVELAWSLLRWLDQPDRGDFVFESMSFEELGAVTVRRQGAGWVFGSVFVPDIASDPVSWGEVERSVRAFTRRVTADLSAVGLDATDALRYPPAR</sequence>
<name>A0A4R8C1T0_9ACTN</name>
<dbReference type="RefSeq" id="WP_202871730.1">
    <property type="nucleotide sequence ID" value="NZ_SODP01000002.1"/>
</dbReference>
<keyword evidence="3" id="KW-1185">Reference proteome</keyword>
<dbReference type="AlphaFoldDB" id="A0A4R8C1T0"/>